<dbReference type="EMBL" id="ABVL01000021">
    <property type="protein sequence ID" value="EDY17287.1"/>
    <property type="molecule type" value="Genomic_DNA"/>
</dbReference>
<accession>B4D894</accession>
<dbReference type="InterPro" id="IPR036457">
    <property type="entry name" value="PPM-type-like_dom_sf"/>
</dbReference>
<dbReference type="InParanoid" id="B4D894"/>
<dbReference type="Pfam" id="PF13672">
    <property type="entry name" value="PP2C_2"/>
    <property type="match status" value="1"/>
</dbReference>
<evidence type="ECO:0000259" key="1">
    <source>
        <dbReference type="PROSITE" id="PS51746"/>
    </source>
</evidence>
<dbReference type="SUPFAM" id="SSF81606">
    <property type="entry name" value="PP2C-like"/>
    <property type="match status" value="1"/>
</dbReference>
<dbReference type="SMART" id="SM00331">
    <property type="entry name" value="PP2C_SIG"/>
    <property type="match status" value="1"/>
</dbReference>
<sequence>MDSSHKSLTPFRLRWSGVTDRGKVRKNNEDSFVAIQFDAQELRYLGKVGEDTEEHNDFVFAVSDGMGGAMAGEFASRITVDKIAHLLPRSYRLGVAGLGSGFADVLEVLFDEVHKALTYLGSSYEECRGMGATLSLAWFVPGWMFFGHIGDSRIYYLSAREGTLRRITHDDTYVDWLFRKGELNEREARTHPRRNVLQKALGAGNQFVDPQVGAVTCEPGDIFLLCTDGVVEGLYDHALADMLRRPEGAAAAAWNPARDLVTTSVQNAGRDNTTAVVVEVL</sequence>
<dbReference type="CDD" id="cd00143">
    <property type="entry name" value="PP2Cc"/>
    <property type="match status" value="1"/>
</dbReference>
<comment type="caution">
    <text evidence="2">The sequence shown here is derived from an EMBL/GenBank/DDBJ whole genome shotgun (WGS) entry which is preliminary data.</text>
</comment>
<protein>
    <submittedName>
        <fullName evidence="2">Protein serine/threonine phosphatase</fullName>
    </submittedName>
</protein>
<name>B4D894_9BACT</name>
<dbReference type="RefSeq" id="WP_006982455.1">
    <property type="nucleotide sequence ID" value="NZ_ABVL01000021.1"/>
</dbReference>
<reference evidence="2 3" key="1">
    <citation type="journal article" date="2011" name="J. Bacteriol.">
        <title>Genome sequence of Chthoniobacter flavus Ellin428, an aerobic heterotrophic soil bacterium.</title>
        <authorList>
            <person name="Kant R."/>
            <person name="van Passel M.W."/>
            <person name="Palva A."/>
            <person name="Lucas S."/>
            <person name="Lapidus A."/>
            <person name="Glavina Del Rio T."/>
            <person name="Dalin E."/>
            <person name="Tice H."/>
            <person name="Bruce D."/>
            <person name="Goodwin L."/>
            <person name="Pitluck S."/>
            <person name="Larimer F.W."/>
            <person name="Land M.L."/>
            <person name="Hauser L."/>
            <person name="Sangwan P."/>
            <person name="de Vos W.M."/>
            <person name="Janssen P.H."/>
            <person name="Smidt H."/>
        </authorList>
    </citation>
    <scope>NUCLEOTIDE SEQUENCE [LARGE SCALE GENOMIC DNA]</scope>
    <source>
        <strain evidence="2 3">Ellin428</strain>
    </source>
</reference>
<dbReference type="PROSITE" id="PS51746">
    <property type="entry name" value="PPM_2"/>
    <property type="match status" value="1"/>
</dbReference>
<evidence type="ECO:0000313" key="2">
    <source>
        <dbReference type="EMBL" id="EDY17287.1"/>
    </source>
</evidence>
<dbReference type="Proteomes" id="UP000005824">
    <property type="component" value="Unassembled WGS sequence"/>
</dbReference>
<organism evidence="2 3">
    <name type="scientific">Chthoniobacter flavus Ellin428</name>
    <dbReference type="NCBI Taxonomy" id="497964"/>
    <lineage>
        <taxon>Bacteria</taxon>
        <taxon>Pseudomonadati</taxon>
        <taxon>Verrucomicrobiota</taxon>
        <taxon>Spartobacteria</taxon>
        <taxon>Chthoniobacterales</taxon>
        <taxon>Chthoniobacteraceae</taxon>
        <taxon>Chthoniobacter</taxon>
    </lineage>
</organism>
<dbReference type="STRING" id="497964.CfE428DRAFT_5134"/>
<dbReference type="SMART" id="SM00332">
    <property type="entry name" value="PP2Cc"/>
    <property type="match status" value="1"/>
</dbReference>
<dbReference type="InterPro" id="IPR001932">
    <property type="entry name" value="PPM-type_phosphatase-like_dom"/>
</dbReference>
<dbReference type="AlphaFoldDB" id="B4D894"/>
<feature type="domain" description="PPM-type phosphatase" evidence="1">
    <location>
        <begin position="14"/>
        <end position="280"/>
    </location>
</feature>
<proteinExistence type="predicted"/>
<keyword evidence="3" id="KW-1185">Reference proteome</keyword>
<gene>
    <name evidence="2" type="ORF">CfE428DRAFT_5134</name>
</gene>
<evidence type="ECO:0000313" key="3">
    <source>
        <dbReference type="Proteomes" id="UP000005824"/>
    </source>
</evidence>
<dbReference type="Gene3D" id="3.60.40.10">
    <property type="entry name" value="PPM-type phosphatase domain"/>
    <property type="match status" value="1"/>
</dbReference>
<dbReference type="eggNOG" id="COG0631">
    <property type="taxonomic scope" value="Bacteria"/>
</dbReference>